<dbReference type="AlphaFoldDB" id="A0A943HKC3"/>
<dbReference type="InterPro" id="IPR001525">
    <property type="entry name" value="C5_MeTfrase"/>
</dbReference>
<evidence type="ECO:0000313" key="9">
    <source>
        <dbReference type="Proteomes" id="UP000759273"/>
    </source>
</evidence>
<dbReference type="InterPro" id="IPR029063">
    <property type="entry name" value="SAM-dependent_MTases_sf"/>
</dbReference>
<dbReference type="Gene3D" id="3.90.120.10">
    <property type="entry name" value="DNA Methylase, subunit A, domain 2"/>
    <property type="match status" value="1"/>
</dbReference>
<dbReference type="Pfam" id="PF00145">
    <property type="entry name" value="DNA_methylase"/>
    <property type="match status" value="2"/>
</dbReference>
<evidence type="ECO:0000256" key="5">
    <source>
        <dbReference type="ARBA" id="ARBA00022747"/>
    </source>
</evidence>
<dbReference type="InterPro" id="IPR050750">
    <property type="entry name" value="C5-MTase"/>
</dbReference>
<organism evidence="8 9">
    <name type="scientific">Subdoligranulum variabile</name>
    <dbReference type="NCBI Taxonomy" id="214851"/>
    <lineage>
        <taxon>Bacteria</taxon>
        <taxon>Bacillati</taxon>
        <taxon>Bacillota</taxon>
        <taxon>Clostridia</taxon>
        <taxon>Eubacteriales</taxon>
        <taxon>Oscillospiraceae</taxon>
        <taxon>Subdoligranulum</taxon>
    </lineage>
</organism>
<dbReference type="Proteomes" id="UP000759273">
    <property type="component" value="Unassembled WGS sequence"/>
</dbReference>
<dbReference type="SUPFAM" id="SSF53335">
    <property type="entry name" value="S-adenosyl-L-methionine-dependent methyltransferases"/>
    <property type="match status" value="1"/>
</dbReference>
<dbReference type="GO" id="GO:0009307">
    <property type="term" value="P:DNA restriction-modification system"/>
    <property type="evidence" value="ECO:0007669"/>
    <property type="project" value="UniProtKB-KW"/>
</dbReference>
<proteinExistence type="inferred from homology"/>
<dbReference type="Gene3D" id="3.40.50.150">
    <property type="entry name" value="Vaccinia Virus protein VP39"/>
    <property type="match status" value="1"/>
</dbReference>
<keyword evidence="2 6" id="KW-0489">Methyltransferase</keyword>
<dbReference type="PRINTS" id="PR00105">
    <property type="entry name" value="C5METTRFRASE"/>
</dbReference>
<protein>
    <recommendedName>
        <fullName evidence="1">DNA (cytosine-5-)-methyltransferase</fullName>
        <ecNumber evidence="1">2.1.1.37</ecNumber>
    </recommendedName>
</protein>
<dbReference type="NCBIfam" id="TIGR00675">
    <property type="entry name" value="dcm"/>
    <property type="match status" value="1"/>
</dbReference>
<keyword evidence="4 6" id="KW-0949">S-adenosyl-L-methionine</keyword>
<evidence type="ECO:0000256" key="1">
    <source>
        <dbReference type="ARBA" id="ARBA00011975"/>
    </source>
</evidence>
<evidence type="ECO:0000256" key="2">
    <source>
        <dbReference type="ARBA" id="ARBA00022603"/>
    </source>
</evidence>
<dbReference type="GO" id="GO:0003886">
    <property type="term" value="F:DNA (cytosine-5-)-methyltransferase activity"/>
    <property type="evidence" value="ECO:0007669"/>
    <property type="project" value="UniProtKB-EC"/>
</dbReference>
<accession>A0A943HKC3</accession>
<evidence type="ECO:0000256" key="7">
    <source>
        <dbReference type="RuleBase" id="RU000416"/>
    </source>
</evidence>
<comment type="caution">
    <text evidence="6">Lacks conserved residue(s) required for the propagation of feature annotation.</text>
</comment>
<name>A0A943HKC3_9FIRM</name>
<keyword evidence="3 6" id="KW-0808">Transferase</keyword>
<dbReference type="PROSITE" id="PS51679">
    <property type="entry name" value="SAM_MT_C5"/>
    <property type="match status" value="1"/>
</dbReference>
<comment type="similarity">
    <text evidence="6 7">Belongs to the class I-like SAM-binding methyltransferase superfamily. C5-methyltransferase family.</text>
</comment>
<comment type="caution">
    <text evidence="8">The sequence shown here is derived from an EMBL/GenBank/DDBJ whole genome shotgun (WGS) entry which is preliminary data.</text>
</comment>
<keyword evidence="5" id="KW-0680">Restriction system</keyword>
<reference evidence="8" key="1">
    <citation type="submission" date="2021-02" db="EMBL/GenBank/DDBJ databases">
        <title>Infant gut strain persistence is associated with maternal origin, phylogeny, and functional potential including surface adhesion and iron acquisition.</title>
        <authorList>
            <person name="Lou Y.C."/>
        </authorList>
    </citation>
    <scope>NUCLEOTIDE SEQUENCE</scope>
    <source>
        <strain evidence="8">L3_101_000M1_dasL3_101_000M1_concoct_87</strain>
    </source>
</reference>
<dbReference type="EMBL" id="JAGZGG010000045">
    <property type="protein sequence ID" value="MBS5333531.1"/>
    <property type="molecule type" value="Genomic_DNA"/>
</dbReference>
<dbReference type="GO" id="GO:0032259">
    <property type="term" value="P:methylation"/>
    <property type="evidence" value="ECO:0007669"/>
    <property type="project" value="UniProtKB-KW"/>
</dbReference>
<sequence length="357" mass="39079">MKRQTTIQVKILSRSFYAEILALQGFPAGLRDSYFIRDNFGYSEIQDNQTFSIAGSRKGFGDPRGTLFFELARLAEARKPSYLLFENVPGLLSHDGGRTFATILNTLDRLGYGVEWQCLNSKDFGVPQSRNRVYIIGYLDERCRGKVFPFTETAGSSLIQTHGGHQGERVYSPEGLSCTLAANPGGFGGKTGLYEVGVPIQCATKTGYQMAQVGDSIDLSYATVNSRRGRVGKEIAHTLTTGCQQGTVEVCPVKNPIKSDLARNTERTGKPGAPMHILTTKDRHGVLCEGRIRRLTPRECLRLQGWADDRIDTVLAIQSDNQAYKQAGNGVTVHVAEAIGRRIAAMDAELQGEALAP</sequence>
<evidence type="ECO:0000313" key="8">
    <source>
        <dbReference type="EMBL" id="MBS5333531.1"/>
    </source>
</evidence>
<evidence type="ECO:0000256" key="4">
    <source>
        <dbReference type="ARBA" id="ARBA00022691"/>
    </source>
</evidence>
<evidence type="ECO:0000256" key="3">
    <source>
        <dbReference type="ARBA" id="ARBA00022679"/>
    </source>
</evidence>
<gene>
    <name evidence="8" type="primary">dcm</name>
    <name evidence="8" type="ORF">KHY36_13515</name>
</gene>
<evidence type="ECO:0000256" key="6">
    <source>
        <dbReference type="PROSITE-ProRule" id="PRU01016"/>
    </source>
</evidence>
<dbReference type="PANTHER" id="PTHR46098">
    <property type="entry name" value="TRNA (CYTOSINE(38)-C(5))-METHYLTRANSFERASE"/>
    <property type="match status" value="1"/>
</dbReference>
<dbReference type="PANTHER" id="PTHR46098:SF1">
    <property type="entry name" value="TRNA (CYTOSINE(38)-C(5))-METHYLTRANSFERASE"/>
    <property type="match status" value="1"/>
</dbReference>
<dbReference type="EC" id="2.1.1.37" evidence="1"/>